<feature type="compositionally biased region" description="Acidic residues" evidence="3">
    <location>
        <begin position="264"/>
        <end position="282"/>
    </location>
</feature>
<dbReference type="PROSITE" id="PS51667">
    <property type="entry name" value="WRC"/>
    <property type="match status" value="1"/>
</dbReference>
<evidence type="ECO:0000259" key="4">
    <source>
        <dbReference type="PROSITE" id="PS51667"/>
    </source>
</evidence>
<reference evidence="5 6" key="1">
    <citation type="journal article" date="2014" name="Nat. Genet.">
        <title>Genome sequence of the hot pepper provides insights into the evolution of pungency in Capsicum species.</title>
        <authorList>
            <person name="Kim S."/>
            <person name="Park M."/>
            <person name="Yeom S.I."/>
            <person name="Kim Y.M."/>
            <person name="Lee J.M."/>
            <person name="Lee H.A."/>
            <person name="Seo E."/>
            <person name="Choi J."/>
            <person name="Cheong K."/>
            <person name="Kim K.T."/>
            <person name="Jung K."/>
            <person name="Lee G.W."/>
            <person name="Oh S.K."/>
            <person name="Bae C."/>
            <person name="Kim S.B."/>
            <person name="Lee H.Y."/>
            <person name="Kim S.Y."/>
            <person name="Kim M.S."/>
            <person name="Kang B.C."/>
            <person name="Jo Y.D."/>
            <person name="Yang H.B."/>
            <person name="Jeong H.J."/>
            <person name="Kang W.H."/>
            <person name="Kwon J.K."/>
            <person name="Shin C."/>
            <person name="Lim J.Y."/>
            <person name="Park J.H."/>
            <person name="Huh J.H."/>
            <person name="Kim J.S."/>
            <person name="Kim B.D."/>
            <person name="Cohen O."/>
            <person name="Paran I."/>
            <person name="Suh M.C."/>
            <person name="Lee S.B."/>
            <person name="Kim Y.K."/>
            <person name="Shin Y."/>
            <person name="Noh S.J."/>
            <person name="Park J."/>
            <person name="Seo Y.S."/>
            <person name="Kwon S.Y."/>
            <person name="Kim H.A."/>
            <person name="Park J.M."/>
            <person name="Kim H.J."/>
            <person name="Choi S.B."/>
            <person name="Bosland P.W."/>
            <person name="Reeves G."/>
            <person name="Jo S.H."/>
            <person name="Lee B.W."/>
            <person name="Cho H.T."/>
            <person name="Choi H.S."/>
            <person name="Lee M.S."/>
            <person name="Yu Y."/>
            <person name="Do Choi Y."/>
            <person name="Park B.S."/>
            <person name="van Deynze A."/>
            <person name="Ashrafi H."/>
            <person name="Hill T."/>
            <person name="Kim W.T."/>
            <person name="Pai H.S."/>
            <person name="Ahn H.K."/>
            <person name="Yeam I."/>
            <person name="Giovannoni J.J."/>
            <person name="Rose J.K."/>
            <person name="Sorensen I."/>
            <person name="Lee S.J."/>
            <person name="Kim R.W."/>
            <person name="Choi I.Y."/>
            <person name="Choi B.S."/>
            <person name="Lim J.S."/>
            <person name="Lee Y.H."/>
            <person name="Choi D."/>
        </authorList>
    </citation>
    <scope>NUCLEOTIDE SEQUENCE [LARGE SCALE GENOMIC DNA]</scope>
    <source>
        <strain evidence="6">cv. CM334</strain>
    </source>
</reference>
<feature type="compositionally biased region" description="Low complexity" evidence="3">
    <location>
        <begin position="249"/>
        <end position="261"/>
    </location>
</feature>
<sequence>MRIRKHAKISPLLYTCSPFPGPHLCQLNQSPWDVITFPDDNNIIDQQPLLVAPPPPASSSYQLDGYDCRVVNETFSDSQQSITSMKLDDNGETKKMNFLDNNIADVPADCSDFEKDEEMVDGDNNVTTMCVKNDGKGWQCSREAKRGHNLCEHHFAPGKKHCSSNNSAQYSTTAAANSDTEIKQTVAMVAEPTPSSRGRPHRPKKSSSSEYYYYSGFGPLWGKKRGPSTGKNNNNTAPPVAGAAAIYSSHDSTTQGGQSSSPQMDDEGAEHVEDEDDDGEEVENCKLIKRARKPIKARLDDLDMNISDDDQTPTPVDVTNTVKSFSRLTQPINLHDDGNGFFKGMSFKDKNELSTTVFISYLKKRFQNKEEHISRQNPLATAKVLSEYFRSSFPDGKGPLTRVMANQLLTELGVLVSYRKIYTTMGIAKDLVKGKHEHGYAILDAYRYMIESTNLESKMELHVDDNERFK</sequence>
<proteinExistence type="predicted"/>
<evidence type="ECO:0000256" key="3">
    <source>
        <dbReference type="SAM" id="MobiDB-lite"/>
    </source>
</evidence>
<evidence type="ECO:0000256" key="1">
    <source>
        <dbReference type="ARBA" id="ARBA00023242"/>
    </source>
</evidence>
<feature type="region of interest" description="Disordered" evidence="3">
    <location>
        <begin position="249"/>
        <end position="282"/>
    </location>
</feature>
<dbReference type="Gramene" id="PHT90069">
    <property type="protein sequence ID" value="PHT90069"/>
    <property type="gene ID" value="T459_05182"/>
</dbReference>
<feature type="domain" description="WRC" evidence="4">
    <location>
        <begin position="124"/>
        <end position="169"/>
    </location>
</feature>
<dbReference type="InterPro" id="IPR014977">
    <property type="entry name" value="WRC_dom"/>
</dbReference>
<evidence type="ECO:0000256" key="2">
    <source>
        <dbReference type="PROSITE-ProRule" id="PRU01002"/>
    </source>
</evidence>
<keyword evidence="1" id="KW-0539">Nucleus</keyword>
<dbReference type="PANTHER" id="PTHR34680:SF3">
    <property type="entry name" value="EXPRESSED PROTEIN"/>
    <property type="match status" value="1"/>
</dbReference>
<accession>A0A2G3A733</accession>
<gene>
    <name evidence="5" type="ORF">T459_05182</name>
</gene>
<dbReference type="AlphaFoldDB" id="A0A2G3A733"/>
<organism evidence="5 6">
    <name type="scientific">Capsicum annuum</name>
    <name type="common">Capsicum pepper</name>
    <dbReference type="NCBI Taxonomy" id="4072"/>
    <lineage>
        <taxon>Eukaryota</taxon>
        <taxon>Viridiplantae</taxon>
        <taxon>Streptophyta</taxon>
        <taxon>Embryophyta</taxon>
        <taxon>Tracheophyta</taxon>
        <taxon>Spermatophyta</taxon>
        <taxon>Magnoliopsida</taxon>
        <taxon>eudicotyledons</taxon>
        <taxon>Gunneridae</taxon>
        <taxon>Pentapetalae</taxon>
        <taxon>asterids</taxon>
        <taxon>lamiids</taxon>
        <taxon>Solanales</taxon>
        <taxon>Solanaceae</taxon>
        <taxon>Solanoideae</taxon>
        <taxon>Capsiceae</taxon>
        <taxon>Capsicum</taxon>
    </lineage>
</organism>
<comment type="caution">
    <text evidence="5">The sequence shown here is derived from an EMBL/GenBank/DDBJ whole genome shotgun (WGS) entry which is preliminary data.</text>
</comment>
<dbReference type="PANTHER" id="PTHR34680">
    <property type="entry name" value="EXPRESSED PROTEIN"/>
    <property type="match status" value="1"/>
</dbReference>
<evidence type="ECO:0000313" key="5">
    <source>
        <dbReference type="EMBL" id="PHT90069.1"/>
    </source>
</evidence>
<comment type="caution">
    <text evidence="2">Lacks conserved residue(s) required for the propagation of feature annotation.</text>
</comment>
<dbReference type="Proteomes" id="UP000222542">
    <property type="component" value="Unassembled WGS sequence"/>
</dbReference>
<name>A0A2G3A733_CAPAN</name>
<feature type="region of interest" description="Disordered" evidence="3">
    <location>
        <begin position="189"/>
        <end position="209"/>
    </location>
</feature>
<evidence type="ECO:0000313" key="6">
    <source>
        <dbReference type="Proteomes" id="UP000222542"/>
    </source>
</evidence>
<reference evidence="5 6" key="2">
    <citation type="journal article" date="2017" name="Genome Biol.">
        <title>New reference genome sequences of hot pepper reveal the massive evolution of plant disease-resistance genes by retroduplication.</title>
        <authorList>
            <person name="Kim S."/>
            <person name="Park J."/>
            <person name="Yeom S.I."/>
            <person name="Kim Y.M."/>
            <person name="Seo E."/>
            <person name="Kim K.T."/>
            <person name="Kim M.S."/>
            <person name="Lee J.M."/>
            <person name="Cheong K."/>
            <person name="Shin H.S."/>
            <person name="Kim S.B."/>
            <person name="Han K."/>
            <person name="Lee J."/>
            <person name="Park M."/>
            <person name="Lee H.A."/>
            <person name="Lee H.Y."/>
            <person name="Lee Y."/>
            <person name="Oh S."/>
            <person name="Lee J.H."/>
            <person name="Choi E."/>
            <person name="Choi E."/>
            <person name="Lee S.E."/>
            <person name="Jeon J."/>
            <person name="Kim H."/>
            <person name="Choi G."/>
            <person name="Song H."/>
            <person name="Lee J."/>
            <person name="Lee S.C."/>
            <person name="Kwon J.K."/>
            <person name="Lee H.Y."/>
            <person name="Koo N."/>
            <person name="Hong Y."/>
            <person name="Kim R.W."/>
            <person name="Kang W.H."/>
            <person name="Huh J.H."/>
            <person name="Kang B.C."/>
            <person name="Yang T.J."/>
            <person name="Lee Y.H."/>
            <person name="Bennetzen J.L."/>
            <person name="Choi D."/>
        </authorList>
    </citation>
    <scope>NUCLEOTIDE SEQUENCE [LARGE SCALE GENOMIC DNA]</scope>
    <source>
        <strain evidence="6">cv. CM334</strain>
    </source>
</reference>
<protein>
    <recommendedName>
        <fullName evidence="4">WRC domain-containing protein</fullName>
    </recommendedName>
</protein>
<dbReference type="Pfam" id="PF08879">
    <property type="entry name" value="WRC"/>
    <property type="match status" value="1"/>
</dbReference>
<keyword evidence="6" id="KW-1185">Reference proteome</keyword>
<dbReference type="EMBL" id="AYRZ02000002">
    <property type="protein sequence ID" value="PHT90069.1"/>
    <property type="molecule type" value="Genomic_DNA"/>
</dbReference>